<protein>
    <submittedName>
        <fullName evidence="2">Uncharacterized protein</fullName>
    </submittedName>
</protein>
<name>A0A0D2BU09_9EURO</name>
<proteinExistence type="predicted"/>
<feature type="compositionally biased region" description="Basic and acidic residues" evidence="1">
    <location>
        <begin position="89"/>
        <end position="99"/>
    </location>
</feature>
<feature type="region of interest" description="Disordered" evidence="1">
    <location>
        <begin position="1"/>
        <end position="176"/>
    </location>
</feature>
<keyword evidence="3" id="KW-1185">Reference proteome</keyword>
<organism evidence="2 3">
    <name type="scientific">Exophiala xenobiotica</name>
    <dbReference type="NCBI Taxonomy" id="348802"/>
    <lineage>
        <taxon>Eukaryota</taxon>
        <taxon>Fungi</taxon>
        <taxon>Dikarya</taxon>
        <taxon>Ascomycota</taxon>
        <taxon>Pezizomycotina</taxon>
        <taxon>Eurotiomycetes</taxon>
        <taxon>Chaetothyriomycetidae</taxon>
        <taxon>Chaetothyriales</taxon>
        <taxon>Herpotrichiellaceae</taxon>
        <taxon>Exophiala</taxon>
    </lineage>
</organism>
<dbReference type="AlphaFoldDB" id="A0A0D2BU09"/>
<dbReference type="RefSeq" id="XP_013316540.1">
    <property type="nucleotide sequence ID" value="XM_013461086.1"/>
</dbReference>
<evidence type="ECO:0000313" key="3">
    <source>
        <dbReference type="Proteomes" id="UP000054342"/>
    </source>
</evidence>
<dbReference type="Proteomes" id="UP000054342">
    <property type="component" value="Unassembled WGS sequence"/>
</dbReference>
<dbReference type="GeneID" id="25326568"/>
<evidence type="ECO:0000256" key="1">
    <source>
        <dbReference type="SAM" id="MobiDB-lite"/>
    </source>
</evidence>
<evidence type="ECO:0000313" key="2">
    <source>
        <dbReference type="EMBL" id="KIW55956.1"/>
    </source>
</evidence>
<dbReference type="HOGENOM" id="CLU_1489040_0_0_1"/>
<feature type="compositionally biased region" description="Basic and acidic residues" evidence="1">
    <location>
        <begin position="35"/>
        <end position="46"/>
    </location>
</feature>
<gene>
    <name evidence="2" type="ORF">PV05_04660</name>
</gene>
<sequence length="176" mass="19485">MDESRSGKSPAYDQPSNEEERRRTSGSGTPTVHRRSSERSSHDNRQRSPLTFEPEIILENFAFEDTDPWSDRRSTSRSPQSTGRWSPVKQDKGKDKERAMSSGAGGSLQSGRDTTSSPRNERRAEPSRTNSATNTNVSRQGSEGARSQGNERSDQRTGSGSGSNRSRLVSGVFVRY</sequence>
<feature type="compositionally biased region" description="Low complexity" evidence="1">
    <location>
        <begin position="162"/>
        <end position="176"/>
    </location>
</feature>
<dbReference type="EMBL" id="KN847319">
    <property type="protein sequence ID" value="KIW55956.1"/>
    <property type="molecule type" value="Genomic_DNA"/>
</dbReference>
<feature type="compositionally biased region" description="Polar residues" evidence="1">
    <location>
        <begin position="127"/>
        <end position="148"/>
    </location>
</feature>
<feature type="compositionally biased region" description="Polar residues" evidence="1">
    <location>
        <begin position="109"/>
        <end position="118"/>
    </location>
</feature>
<accession>A0A0D2BU09</accession>
<reference evidence="2 3" key="1">
    <citation type="submission" date="2015-01" db="EMBL/GenBank/DDBJ databases">
        <title>The Genome Sequence of Exophiala xenobiotica CBS118157.</title>
        <authorList>
            <consortium name="The Broad Institute Genomics Platform"/>
            <person name="Cuomo C."/>
            <person name="de Hoog S."/>
            <person name="Gorbushina A."/>
            <person name="Stielow B."/>
            <person name="Teixiera M."/>
            <person name="Abouelleil A."/>
            <person name="Chapman S.B."/>
            <person name="Priest M."/>
            <person name="Young S.K."/>
            <person name="Wortman J."/>
            <person name="Nusbaum C."/>
            <person name="Birren B."/>
        </authorList>
    </citation>
    <scope>NUCLEOTIDE SEQUENCE [LARGE SCALE GENOMIC DNA]</scope>
    <source>
        <strain evidence="2 3">CBS 118157</strain>
    </source>
</reference>